<gene>
    <name evidence="1" type="ORF">TNIN_313401</name>
</gene>
<protein>
    <submittedName>
        <fullName evidence="1">Uncharacterized protein</fullName>
    </submittedName>
</protein>
<evidence type="ECO:0000313" key="2">
    <source>
        <dbReference type="Proteomes" id="UP000886998"/>
    </source>
</evidence>
<sequence length="68" mass="7692">MIPASTSRIRTSQKIEASQYCLNFPNSCILQLHLYNSTNSQKIVNLTVPIKGQDKNEPELLGQKDLEM</sequence>
<keyword evidence="2" id="KW-1185">Reference proteome</keyword>
<organism evidence="1 2">
    <name type="scientific">Trichonephila inaurata madagascariensis</name>
    <dbReference type="NCBI Taxonomy" id="2747483"/>
    <lineage>
        <taxon>Eukaryota</taxon>
        <taxon>Metazoa</taxon>
        <taxon>Ecdysozoa</taxon>
        <taxon>Arthropoda</taxon>
        <taxon>Chelicerata</taxon>
        <taxon>Arachnida</taxon>
        <taxon>Araneae</taxon>
        <taxon>Araneomorphae</taxon>
        <taxon>Entelegynae</taxon>
        <taxon>Araneoidea</taxon>
        <taxon>Nephilidae</taxon>
        <taxon>Trichonephila</taxon>
        <taxon>Trichonephila inaurata</taxon>
    </lineage>
</organism>
<dbReference type="AlphaFoldDB" id="A0A8X6I911"/>
<dbReference type="Proteomes" id="UP000886998">
    <property type="component" value="Unassembled WGS sequence"/>
</dbReference>
<accession>A0A8X6I911</accession>
<comment type="caution">
    <text evidence="1">The sequence shown here is derived from an EMBL/GenBank/DDBJ whole genome shotgun (WGS) entry which is preliminary data.</text>
</comment>
<proteinExistence type="predicted"/>
<name>A0A8X6I911_9ARAC</name>
<evidence type="ECO:0000313" key="1">
    <source>
        <dbReference type="EMBL" id="GFS32897.1"/>
    </source>
</evidence>
<dbReference type="EMBL" id="BMAV01024399">
    <property type="protein sequence ID" value="GFS32897.1"/>
    <property type="molecule type" value="Genomic_DNA"/>
</dbReference>
<reference evidence="1" key="1">
    <citation type="submission" date="2020-08" db="EMBL/GenBank/DDBJ databases">
        <title>Multicomponent nature underlies the extraordinary mechanical properties of spider dragline silk.</title>
        <authorList>
            <person name="Kono N."/>
            <person name="Nakamura H."/>
            <person name="Mori M."/>
            <person name="Yoshida Y."/>
            <person name="Ohtoshi R."/>
            <person name="Malay A.D."/>
            <person name="Moran D.A.P."/>
            <person name="Tomita M."/>
            <person name="Numata K."/>
            <person name="Arakawa K."/>
        </authorList>
    </citation>
    <scope>NUCLEOTIDE SEQUENCE</scope>
</reference>